<evidence type="ECO:0000256" key="10">
    <source>
        <dbReference type="ARBA" id="ARBA00030399"/>
    </source>
</evidence>
<dbReference type="SUPFAM" id="SSF53335">
    <property type="entry name" value="S-adenosyl-L-methionine-dependent methyltransferases"/>
    <property type="match status" value="1"/>
</dbReference>
<dbReference type="Proteomes" id="UP000366872">
    <property type="component" value="Unassembled WGS sequence"/>
</dbReference>
<evidence type="ECO:0000256" key="8">
    <source>
        <dbReference type="ARBA" id="ARBA00022691"/>
    </source>
</evidence>
<keyword evidence="16" id="KW-1185">Reference proteome</keyword>
<dbReference type="FunFam" id="3.40.50.150:FF:000022">
    <property type="entry name" value="Ribosomal RNA small subunit methyltransferase B"/>
    <property type="match status" value="1"/>
</dbReference>
<evidence type="ECO:0000256" key="6">
    <source>
        <dbReference type="ARBA" id="ARBA00022603"/>
    </source>
</evidence>
<dbReference type="SUPFAM" id="SSF48013">
    <property type="entry name" value="NusB-like"/>
    <property type="match status" value="1"/>
</dbReference>
<dbReference type="GO" id="GO:0008649">
    <property type="term" value="F:rRNA methyltransferase activity"/>
    <property type="evidence" value="ECO:0007669"/>
    <property type="project" value="InterPro"/>
</dbReference>
<evidence type="ECO:0000256" key="9">
    <source>
        <dbReference type="ARBA" id="ARBA00022884"/>
    </source>
</evidence>
<keyword evidence="6 13" id="KW-0489">Methyltransferase</keyword>
<feature type="binding site" evidence="13">
    <location>
        <begin position="253"/>
        <end position="259"/>
    </location>
    <ligand>
        <name>S-adenosyl-L-methionine</name>
        <dbReference type="ChEBI" id="CHEBI:59789"/>
    </ligand>
</feature>
<sequence length="423" mass="47956">MSAKRNSRLVAAEIICQWMEDQSFPDRKLATLQHDHAFVLEVVNGVVRNQNILRWIERKWVDRPPRLFFKAVLQVGLYQLLFMDNVEQYAAISETVNAAKDHPGGTGASKMINAVLRRAQREKEQVLAELEKQPAHIRLSHPEFLMERWTQQYGEADTLELAKWNNEPPATILRIEQAAVDAAEFIDKLREADIEPLMHPYSDKEIFLILPRGVAVRKVPGYDEGWFTVQDPATSVSVDLLAPRPGEAVLDACAAPGGKTAMMAGRMKGKGELVAMDMHDDRIDVLKENQKRLNLDWIEIVKGDARHPETTLGERQFDAILLDVPCTNTGVLKRRADARWRIDEERIGTITKLQHEILDACARMLKEKGRIVYSTCSLEAEENENLVARWVRDHPDFRLVKTGKAFPPDSGTDGAFAALLRKK</sequence>
<dbReference type="CDD" id="cd02440">
    <property type="entry name" value="AdoMet_MTases"/>
    <property type="match status" value="1"/>
</dbReference>
<evidence type="ECO:0000256" key="4">
    <source>
        <dbReference type="ARBA" id="ARBA00022490"/>
    </source>
</evidence>
<dbReference type="GO" id="GO:0003723">
    <property type="term" value="F:RNA binding"/>
    <property type="evidence" value="ECO:0007669"/>
    <property type="project" value="UniProtKB-UniRule"/>
</dbReference>
<dbReference type="Pfam" id="PF01189">
    <property type="entry name" value="Methyltr_RsmB-F"/>
    <property type="match status" value="1"/>
</dbReference>
<name>A0A6C2UB89_PONDE</name>
<dbReference type="Gene3D" id="3.40.50.150">
    <property type="entry name" value="Vaccinia Virus protein VP39"/>
    <property type="match status" value="1"/>
</dbReference>
<dbReference type="PANTHER" id="PTHR22807">
    <property type="entry name" value="NOP2 YEAST -RELATED NOL1/NOP2/FMU SUN DOMAIN-CONTAINING"/>
    <property type="match status" value="1"/>
</dbReference>
<dbReference type="NCBIfam" id="NF011494">
    <property type="entry name" value="PRK14902.1"/>
    <property type="match status" value="1"/>
</dbReference>
<dbReference type="PANTHER" id="PTHR22807:SF53">
    <property type="entry name" value="RIBOSOMAL RNA SMALL SUBUNIT METHYLTRANSFERASE B-RELATED"/>
    <property type="match status" value="1"/>
</dbReference>
<dbReference type="Gene3D" id="1.10.940.10">
    <property type="entry name" value="NusB-like"/>
    <property type="match status" value="1"/>
</dbReference>
<reference evidence="15 16" key="1">
    <citation type="submission" date="2019-04" db="EMBL/GenBank/DDBJ databases">
        <authorList>
            <person name="Van Vliet M D."/>
        </authorList>
    </citation>
    <scope>NUCLEOTIDE SEQUENCE [LARGE SCALE GENOMIC DNA]</scope>
    <source>
        <strain evidence="15 16">F1</strain>
    </source>
</reference>
<keyword evidence="4" id="KW-0963">Cytoplasm</keyword>
<organism evidence="15 16">
    <name type="scientific">Pontiella desulfatans</name>
    <dbReference type="NCBI Taxonomy" id="2750659"/>
    <lineage>
        <taxon>Bacteria</taxon>
        <taxon>Pseudomonadati</taxon>
        <taxon>Kiritimatiellota</taxon>
        <taxon>Kiritimatiellia</taxon>
        <taxon>Kiritimatiellales</taxon>
        <taxon>Pontiellaceae</taxon>
        <taxon>Pontiella</taxon>
    </lineage>
</organism>
<evidence type="ECO:0000256" key="13">
    <source>
        <dbReference type="PROSITE-ProRule" id="PRU01023"/>
    </source>
</evidence>
<dbReference type="PRINTS" id="PR02008">
    <property type="entry name" value="RCMTFAMILY"/>
</dbReference>
<gene>
    <name evidence="15" type="primary">rsmB_1</name>
    <name evidence="15" type="ORF">PDESU_05956</name>
</gene>
<evidence type="ECO:0000313" key="16">
    <source>
        <dbReference type="Proteomes" id="UP000366872"/>
    </source>
</evidence>
<dbReference type="InterPro" id="IPR001678">
    <property type="entry name" value="MeTrfase_RsmB-F_NOP2_dom"/>
</dbReference>
<dbReference type="NCBIfam" id="TIGR00563">
    <property type="entry name" value="rsmB"/>
    <property type="match status" value="1"/>
</dbReference>
<proteinExistence type="inferred from homology"/>
<keyword evidence="8 13" id="KW-0949">S-adenosyl-L-methionine</keyword>
<dbReference type="GO" id="GO:0006355">
    <property type="term" value="P:regulation of DNA-templated transcription"/>
    <property type="evidence" value="ECO:0007669"/>
    <property type="project" value="InterPro"/>
</dbReference>
<evidence type="ECO:0000313" key="15">
    <source>
        <dbReference type="EMBL" id="VGO17360.1"/>
    </source>
</evidence>
<dbReference type="Pfam" id="PF22458">
    <property type="entry name" value="RsmF-B_ferredox"/>
    <property type="match status" value="1"/>
</dbReference>
<dbReference type="InterPro" id="IPR029063">
    <property type="entry name" value="SAM-dependent_MTases_sf"/>
</dbReference>
<evidence type="ECO:0000256" key="3">
    <source>
        <dbReference type="ARBA" id="ARBA00012140"/>
    </source>
</evidence>
<evidence type="ECO:0000256" key="1">
    <source>
        <dbReference type="ARBA" id="ARBA00002724"/>
    </source>
</evidence>
<feature type="binding site" evidence="13">
    <location>
        <position position="304"/>
    </location>
    <ligand>
        <name>S-adenosyl-L-methionine</name>
        <dbReference type="ChEBI" id="CHEBI:59789"/>
    </ligand>
</feature>
<dbReference type="EMBL" id="CAAHFG010000004">
    <property type="protein sequence ID" value="VGO17360.1"/>
    <property type="molecule type" value="Genomic_DNA"/>
</dbReference>
<evidence type="ECO:0000259" key="14">
    <source>
        <dbReference type="PROSITE" id="PS51686"/>
    </source>
</evidence>
<dbReference type="RefSeq" id="WP_136082841.1">
    <property type="nucleotide sequence ID" value="NZ_CAAHFG010000004.1"/>
</dbReference>
<evidence type="ECO:0000256" key="12">
    <source>
        <dbReference type="ARBA" id="ARBA00047283"/>
    </source>
</evidence>
<accession>A0A6C2UB89</accession>
<feature type="binding site" evidence="13">
    <location>
        <position position="323"/>
    </location>
    <ligand>
        <name>S-adenosyl-L-methionine</name>
        <dbReference type="ChEBI" id="CHEBI:59789"/>
    </ligand>
</feature>
<dbReference type="GO" id="GO:0005737">
    <property type="term" value="C:cytoplasm"/>
    <property type="evidence" value="ECO:0007669"/>
    <property type="project" value="UniProtKB-SubCell"/>
</dbReference>
<dbReference type="InterPro" id="IPR049560">
    <property type="entry name" value="MeTrfase_RsmB-F_NOP2_cat"/>
</dbReference>
<comment type="subcellular location">
    <subcellularLocation>
        <location evidence="2">Cytoplasm</location>
    </subcellularLocation>
</comment>
<evidence type="ECO:0000256" key="2">
    <source>
        <dbReference type="ARBA" id="ARBA00004496"/>
    </source>
</evidence>
<dbReference type="AlphaFoldDB" id="A0A6C2UB89"/>
<keyword evidence="9 13" id="KW-0694">RNA-binding</keyword>
<dbReference type="InterPro" id="IPR035926">
    <property type="entry name" value="NusB-like_sf"/>
</dbReference>
<dbReference type="InterPro" id="IPR004573">
    <property type="entry name" value="rRNA_ssu_MeTfrase_B"/>
</dbReference>
<keyword evidence="5" id="KW-0698">rRNA processing</keyword>
<dbReference type="EC" id="2.1.1.176" evidence="3"/>
<evidence type="ECO:0000256" key="7">
    <source>
        <dbReference type="ARBA" id="ARBA00022679"/>
    </source>
</evidence>
<feature type="domain" description="SAM-dependent MTase RsmB/NOP-type" evidence="14">
    <location>
        <begin position="161"/>
        <end position="423"/>
    </location>
</feature>
<evidence type="ECO:0000256" key="11">
    <source>
        <dbReference type="ARBA" id="ARBA00031088"/>
    </source>
</evidence>
<dbReference type="PROSITE" id="PS51686">
    <property type="entry name" value="SAM_MT_RSMB_NOP"/>
    <property type="match status" value="1"/>
</dbReference>
<feature type="binding site" evidence="13">
    <location>
        <position position="277"/>
    </location>
    <ligand>
        <name>S-adenosyl-L-methionine</name>
        <dbReference type="ChEBI" id="CHEBI:59789"/>
    </ligand>
</feature>
<dbReference type="InterPro" id="IPR006027">
    <property type="entry name" value="NusB_RsmB_TIM44"/>
</dbReference>
<dbReference type="Pfam" id="PF01029">
    <property type="entry name" value="NusB"/>
    <property type="match status" value="1"/>
</dbReference>
<dbReference type="InterPro" id="IPR023267">
    <property type="entry name" value="RCMT"/>
</dbReference>
<evidence type="ECO:0000256" key="5">
    <source>
        <dbReference type="ARBA" id="ARBA00022552"/>
    </source>
</evidence>
<protein>
    <recommendedName>
        <fullName evidence="3">16S rRNA (cytosine(967)-C(5))-methyltransferase</fullName>
        <ecNumber evidence="3">2.1.1.176</ecNumber>
    </recommendedName>
    <alternativeName>
        <fullName evidence="10">16S rRNA m5C967 methyltransferase</fullName>
    </alternativeName>
    <alternativeName>
        <fullName evidence="11">rRNA (cytosine-C(5)-)-methyltransferase RsmB</fullName>
    </alternativeName>
</protein>
<feature type="active site" description="Nucleophile" evidence="13">
    <location>
        <position position="376"/>
    </location>
</feature>
<comment type="catalytic activity">
    <reaction evidence="12">
        <text>cytidine(967) in 16S rRNA + S-adenosyl-L-methionine = 5-methylcytidine(967) in 16S rRNA + S-adenosyl-L-homocysteine + H(+)</text>
        <dbReference type="Rhea" id="RHEA:42748"/>
        <dbReference type="Rhea" id="RHEA-COMP:10219"/>
        <dbReference type="Rhea" id="RHEA-COMP:10220"/>
        <dbReference type="ChEBI" id="CHEBI:15378"/>
        <dbReference type="ChEBI" id="CHEBI:57856"/>
        <dbReference type="ChEBI" id="CHEBI:59789"/>
        <dbReference type="ChEBI" id="CHEBI:74483"/>
        <dbReference type="ChEBI" id="CHEBI:82748"/>
        <dbReference type="EC" id="2.1.1.176"/>
    </reaction>
</comment>
<keyword evidence="7 13" id="KW-0808">Transferase</keyword>
<dbReference type="InterPro" id="IPR054728">
    <property type="entry name" value="RsmB-like_ferredoxin"/>
</dbReference>
<comment type="similarity">
    <text evidence="13">Belongs to the class I-like SAM-binding methyltransferase superfamily. RsmB/NOP family.</text>
</comment>
<comment type="function">
    <text evidence="1">Specifically methylates the cytosine at position 967 (m5C967) of 16S rRNA.</text>
</comment>